<accession>A0A445AGF3</accession>
<organism evidence="2 3">
    <name type="scientific">Arachis hypogaea</name>
    <name type="common">Peanut</name>
    <dbReference type="NCBI Taxonomy" id="3818"/>
    <lineage>
        <taxon>Eukaryota</taxon>
        <taxon>Viridiplantae</taxon>
        <taxon>Streptophyta</taxon>
        <taxon>Embryophyta</taxon>
        <taxon>Tracheophyta</taxon>
        <taxon>Spermatophyta</taxon>
        <taxon>Magnoliopsida</taxon>
        <taxon>eudicotyledons</taxon>
        <taxon>Gunneridae</taxon>
        <taxon>Pentapetalae</taxon>
        <taxon>rosids</taxon>
        <taxon>fabids</taxon>
        <taxon>Fabales</taxon>
        <taxon>Fabaceae</taxon>
        <taxon>Papilionoideae</taxon>
        <taxon>50 kb inversion clade</taxon>
        <taxon>dalbergioids sensu lato</taxon>
        <taxon>Dalbergieae</taxon>
        <taxon>Pterocarpus clade</taxon>
        <taxon>Arachis</taxon>
    </lineage>
</organism>
<evidence type="ECO:0000313" key="2">
    <source>
        <dbReference type="EMBL" id="RYR25521.1"/>
    </source>
</evidence>
<sequence length="201" mass="22818">MKPFFTSTGQLWKEHKLAGKPARFGISTGTQGAKRAPIKELINNGHSSTFSHQLCFFNCGSFSGKEKESAKVKEEWTFDRQMRYLVKENALLSNPVRSLFKDVSKNSNCRQENHMQMQSKENDGHIGGAYVVSRSHSAIWKNGMKYSGILRKKVKRWEVKVLGLSSELVRKGKKIEQLIKEEGADEEGVEPVKKQEEKSVN</sequence>
<proteinExistence type="predicted"/>
<comment type="caution">
    <text evidence="2">The sequence shown here is derived from an EMBL/GenBank/DDBJ whole genome shotgun (WGS) entry which is preliminary data.</text>
</comment>
<reference evidence="2 3" key="1">
    <citation type="submission" date="2019-01" db="EMBL/GenBank/DDBJ databases">
        <title>Sequencing of cultivated peanut Arachis hypogaea provides insights into genome evolution and oil improvement.</title>
        <authorList>
            <person name="Chen X."/>
        </authorList>
    </citation>
    <scope>NUCLEOTIDE SEQUENCE [LARGE SCALE GENOMIC DNA]</scope>
    <source>
        <strain evidence="3">cv. Fuhuasheng</strain>
        <tissue evidence="2">Leaves</tissue>
    </source>
</reference>
<dbReference type="AlphaFoldDB" id="A0A445AGF3"/>
<dbReference type="Proteomes" id="UP000289738">
    <property type="component" value="Chromosome B02"/>
</dbReference>
<dbReference type="STRING" id="3818.A0A445AGF3"/>
<feature type="compositionally biased region" description="Basic and acidic residues" evidence="1">
    <location>
        <begin position="190"/>
        <end position="201"/>
    </location>
</feature>
<evidence type="ECO:0000256" key="1">
    <source>
        <dbReference type="SAM" id="MobiDB-lite"/>
    </source>
</evidence>
<feature type="region of interest" description="Disordered" evidence="1">
    <location>
        <begin position="180"/>
        <end position="201"/>
    </location>
</feature>
<name>A0A445AGF3_ARAHY</name>
<evidence type="ECO:0000313" key="3">
    <source>
        <dbReference type="Proteomes" id="UP000289738"/>
    </source>
</evidence>
<dbReference type="EMBL" id="SDMP01000012">
    <property type="protein sequence ID" value="RYR25521.1"/>
    <property type="molecule type" value="Genomic_DNA"/>
</dbReference>
<gene>
    <name evidence="2" type="ORF">Ahy_B02g059324</name>
</gene>
<keyword evidence="3" id="KW-1185">Reference proteome</keyword>
<protein>
    <submittedName>
        <fullName evidence="2">Uncharacterized protein</fullName>
    </submittedName>
</protein>